<dbReference type="Pfam" id="PF00400">
    <property type="entry name" value="WD40"/>
    <property type="match status" value="1"/>
</dbReference>
<evidence type="ECO:0000313" key="9">
    <source>
        <dbReference type="Proteomes" id="UP000887568"/>
    </source>
</evidence>
<dbReference type="OrthoDB" id="2325716at2759"/>
<dbReference type="InterPro" id="IPR007111">
    <property type="entry name" value="NACHT_NTPase"/>
</dbReference>
<dbReference type="InterPro" id="IPR052752">
    <property type="entry name" value="NACHT-WD_repeat"/>
</dbReference>
<dbReference type="Pfam" id="PF05729">
    <property type="entry name" value="NACHT"/>
    <property type="match status" value="1"/>
</dbReference>
<feature type="compositionally biased region" description="Polar residues" evidence="4">
    <location>
        <begin position="256"/>
        <end position="285"/>
    </location>
</feature>
<keyword evidence="9" id="KW-1185">Reference proteome</keyword>
<dbReference type="Gene3D" id="2.130.10.10">
    <property type="entry name" value="YVTN repeat-like/Quinoprotein amine dehydrogenase"/>
    <property type="match status" value="3"/>
</dbReference>
<evidence type="ECO:0000259" key="5">
    <source>
        <dbReference type="Pfam" id="PF05729"/>
    </source>
</evidence>
<dbReference type="InterPro" id="IPR025139">
    <property type="entry name" value="DUF4062"/>
</dbReference>
<feature type="compositionally biased region" description="Basic and acidic residues" evidence="4">
    <location>
        <begin position="309"/>
        <end position="318"/>
    </location>
</feature>
<dbReference type="InterPro" id="IPR015943">
    <property type="entry name" value="WD40/YVTN_repeat-like_dom_sf"/>
</dbReference>
<dbReference type="OMA" id="ECIFNYE"/>
<feature type="region of interest" description="Disordered" evidence="4">
    <location>
        <begin position="569"/>
        <end position="658"/>
    </location>
</feature>
<feature type="domain" description="DUF4062" evidence="6">
    <location>
        <begin position="457"/>
        <end position="551"/>
    </location>
</feature>
<feature type="region of interest" description="Disordered" evidence="4">
    <location>
        <begin position="1"/>
        <end position="39"/>
    </location>
</feature>
<dbReference type="PROSITE" id="PS50294">
    <property type="entry name" value="WD_REPEATS_REGION"/>
    <property type="match status" value="1"/>
</dbReference>
<dbReference type="EnsemblMetazoa" id="XM_038197264.1">
    <property type="protein sequence ID" value="XP_038053192.1"/>
    <property type="gene ID" value="LOC119725720"/>
</dbReference>
<evidence type="ECO:0000313" key="8">
    <source>
        <dbReference type="EnsemblMetazoa" id="XP_038053192.1"/>
    </source>
</evidence>
<accession>A0A913ZN79</accession>
<feature type="domain" description="NACHT" evidence="5">
    <location>
        <begin position="961"/>
        <end position="1128"/>
    </location>
</feature>
<dbReference type="GeneID" id="119725720"/>
<feature type="compositionally biased region" description="Polar residues" evidence="4">
    <location>
        <begin position="2278"/>
        <end position="2287"/>
    </location>
</feature>
<dbReference type="Pfam" id="PF13271">
    <property type="entry name" value="DUF4062"/>
    <property type="match status" value="1"/>
</dbReference>
<feature type="compositionally biased region" description="Basic and acidic residues" evidence="4">
    <location>
        <begin position="232"/>
        <end position="241"/>
    </location>
</feature>
<dbReference type="Gene3D" id="3.40.50.300">
    <property type="entry name" value="P-loop containing nucleotide triphosphate hydrolases"/>
    <property type="match status" value="1"/>
</dbReference>
<dbReference type="InterPro" id="IPR057588">
    <property type="entry name" value="NWD1/2-like_WH"/>
</dbReference>
<keyword evidence="1 3" id="KW-0853">WD repeat</keyword>
<dbReference type="PROSITE" id="PS50082">
    <property type="entry name" value="WD_REPEATS_2"/>
    <property type="match status" value="1"/>
</dbReference>
<name>A0A913ZN79_PATMI</name>
<dbReference type="PANTHER" id="PTHR19871:SF43">
    <property type="entry name" value="SI:CH211-212K18.6"/>
    <property type="match status" value="1"/>
</dbReference>
<keyword evidence="2" id="KW-0677">Repeat</keyword>
<feature type="compositionally biased region" description="Polar residues" evidence="4">
    <location>
        <begin position="209"/>
        <end position="218"/>
    </location>
</feature>
<dbReference type="RefSeq" id="XP_038053192.1">
    <property type="nucleotide sequence ID" value="XM_038197264.1"/>
</dbReference>
<dbReference type="PANTHER" id="PTHR19871">
    <property type="entry name" value="BETA TRANSDUCIN-RELATED PROTEIN"/>
    <property type="match status" value="1"/>
</dbReference>
<evidence type="ECO:0000256" key="1">
    <source>
        <dbReference type="ARBA" id="ARBA00022574"/>
    </source>
</evidence>
<feature type="compositionally biased region" description="Polar residues" evidence="4">
    <location>
        <begin position="333"/>
        <end position="343"/>
    </location>
</feature>
<dbReference type="InterPro" id="IPR001680">
    <property type="entry name" value="WD40_rpt"/>
</dbReference>
<protein>
    <submittedName>
        <fullName evidence="8">Uncharacterized protein</fullName>
    </submittedName>
</protein>
<evidence type="ECO:0000259" key="6">
    <source>
        <dbReference type="Pfam" id="PF13271"/>
    </source>
</evidence>
<dbReference type="SUPFAM" id="SSF50998">
    <property type="entry name" value="Quinoprotein alcohol dehydrogenase-like"/>
    <property type="match status" value="2"/>
</dbReference>
<dbReference type="PROSITE" id="PS00678">
    <property type="entry name" value="WD_REPEATS_1"/>
    <property type="match status" value="1"/>
</dbReference>
<organism evidence="8 9">
    <name type="scientific">Patiria miniata</name>
    <name type="common">Bat star</name>
    <name type="synonym">Asterina miniata</name>
    <dbReference type="NCBI Taxonomy" id="46514"/>
    <lineage>
        <taxon>Eukaryota</taxon>
        <taxon>Metazoa</taxon>
        <taxon>Echinodermata</taxon>
        <taxon>Eleutherozoa</taxon>
        <taxon>Asterozoa</taxon>
        <taxon>Asteroidea</taxon>
        <taxon>Valvatacea</taxon>
        <taxon>Valvatida</taxon>
        <taxon>Asterinidae</taxon>
        <taxon>Patiria</taxon>
    </lineage>
</organism>
<dbReference type="InterPro" id="IPR019775">
    <property type="entry name" value="WD40_repeat_CS"/>
</dbReference>
<evidence type="ECO:0000256" key="2">
    <source>
        <dbReference type="ARBA" id="ARBA00022737"/>
    </source>
</evidence>
<feature type="compositionally biased region" description="Basic and acidic residues" evidence="4">
    <location>
        <begin position="179"/>
        <end position="188"/>
    </location>
</feature>
<evidence type="ECO:0000259" key="7">
    <source>
        <dbReference type="Pfam" id="PF25469"/>
    </source>
</evidence>
<feature type="region of interest" description="Disordered" evidence="4">
    <location>
        <begin position="2252"/>
        <end position="2287"/>
    </location>
</feature>
<dbReference type="SUPFAM" id="SSF52540">
    <property type="entry name" value="P-loop containing nucleoside triphosphate hydrolases"/>
    <property type="match status" value="1"/>
</dbReference>
<feature type="compositionally biased region" description="Basic and acidic residues" evidence="4">
    <location>
        <begin position="197"/>
        <end position="207"/>
    </location>
</feature>
<feature type="compositionally biased region" description="Basic and acidic residues" evidence="4">
    <location>
        <begin position="366"/>
        <end position="377"/>
    </location>
</feature>
<feature type="domain" description="NWD1/2-like winged helix-turn-helix" evidence="7">
    <location>
        <begin position="1185"/>
        <end position="1296"/>
    </location>
</feature>
<dbReference type="Pfam" id="PF25469">
    <property type="entry name" value="WHD_NWD1"/>
    <property type="match status" value="1"/>
</dbReference>
<dbReference type="Proteomes" id="UP000887568">
    <property type="component" value="Unplaced"/>
</dbReference>
<dbReference type="InterPro" id="IPR027417">
    <property type="entry name" value="P-loop_NTPase"/>
</dbReference>
<reference evidence="8" key="1">
    <citation type="submission" date="2022-11" db="UniProtKB">
        <authorList>
            <consortium name="EnsemblMetazoa"/>
        </authorList>
    </citation>
    <scope>IDENTIFICATION</scope>
</reference>
<feature type="compositionally biased region" description="Polar residues" evidence="4">
    <location>
        <begin position="1"/>
        <end position="30"/>
    </location>
</feature>
<feature type="compositionally biased region" description="Acidic residues" evidence="4">
    <location>
        <begin position="2262"/>
        <end position="2276"/>
    </location>
</feature>
<dbReference type="InterPro" id="IPR011047">
    <property type="entry name" value="Quinoprotein_ADH-like_sf"/>
</dbReference>
<proteinExistence type="predicted"/>
<feature type="compositionally biased region" description="Low complexity" evidence="4">
    <location>
        <begin position="626"/>
        <end position="636"/>
    </location>
</feature>
<feature type="compositionally biased region" description="Polar residues" evidence="4">
    <location>
        <begin position="576"/>
        <end position="586"/>
    </location>
</feature>
<feature type="region of interest" description="Disordered" evidence="4">
    <location>
        <begin position="141"/>
        <end position="416"/>
    </location>
</feature>
<evidence type="ECO:0000256" key="4">
    <source>
        <dbReference type="SAM" id="MobiDB-lite"/>
    </source>
</evidence>
<feature type="compositionally biased region" description="Polar residues" evidence="4">
    <location>
        <begin position="597"/>
        <end position="621"/>
    </location>
</feature>
<sequence length="2287" mass="256927">MQSATGSRRSDTTDIPTFLTMTSAHGNTASGRRRRPDAVERGFMSVSAVEFNRPRRRARLSFPPNEADLPKKGQKKSSLQPMADEVRYGQNGRPKFMSASFTPGQFGDHGFLRGTERRISASNSKVIVSYLRKQLRQRLVQGAGSDDLSLSDEESTGDDATLRIPGKMHVGRHNMFSRYTDHGGRMSRESQVSAEGQRSDEVTREGADQSPSRQSSAHSILPQVIVGSNKASEPKESEVRALELSNGKMPALADSRTGNDTSPSGETTTVNAEPSKPSVTKTVDVTQKVYRSGSPALSVKSLRSTGSGDSHDSYHEDGQGAPHLPKIGRVLSGHSNRPSSSLSVDEDIRLPAIGKEARVTESAQMRTDDSPELKTDDPVNEDESQVTLVSDVAEEASSPTDEVDSCIPPREEVSPVPSQYPLIKDLEIADCGKEECIKQVMKGCFDLEYLVERKIIRIFVSSTFSDFEAERTTLVSKVYPRLRSYCKERGYEFQVCDPHWGIKDVTDDSHTYAQHCLSELRECQRVSIGPNFVSILGQKYGYPRVPATISLDDFEALISALQTAREHTLLSRRASRISQSDTSSIGDGQEYRERRYSNLSTMTHNKTSVSEPPKMSLTTTIEEGDQQQQQQQQQQQAGQSRRVSENKKPQATPPAHFRDKGVLMINAVRATDLVKRRWPTALLVFIEDSIDGGGVFDSDADLDKYTEKEYDNDLSLIKSWYQVDENCVPPCYKLQNLSSMFKDVLSNDKQKRQRFKNQWIAVQRRLQRILHRYLKSDEQQKEYFLTVTEKEVEAGILSPTREVHGRVLSFKRFITDLQAHLQDYNARDYIDLHPVKPEVNALSQEKVDDLKEVKIPEKLKYTDIHEFTTDWHKDGINPSVSRPHAHYLDKFGNEFYDALKVMIDSAASVQSRSSVVSDDNAFYWRVVPHVNFVQESVKSFHGCGDILTSIKCYIRSNSHHPLLIHGKSGSGKTSLVAKATELVRSWMKSEDAAVMVRFIGLTAESQHIRRLLTDICTQICHVYDQDASSVPEDYFGLMNDFEHRLRSATAQKPLVLFIDALDQLSDENNARNLAWLPKSLPEHVHLVVTTVTHEEEQHECFKVLKRALPESSSVPMPDLSLGDIAFLLSHRLAARNRRVTSEQHAAVMKACEENAIPLYVSMAADEAARWSSHMTGRALFVPVNLKKLVNHVMIRMESTFGEPLVRRTLGYITAAPSGLTWSELEDLLSLDDAVMNDVVAHNGTPLRRLPPVLWCRLRAELEQYLILGRVDGCWTYRWRHREFQECATERYLKQKDKAPSYHTAISEYLMSKWAGVKKPYSGNDAGADRFIDPMPLAWNHFFPNGTHKHVYNLRKLNKLPYHLLHAAQMDKLKTEVLINYEWTLAKLHATSLRAVLDDIHSALIVQPNDLELRLMSETLQLSAGALSKDPNQLGSQLMGRLYNIIKSDKPMSVGDPKKYPTVATLLAGLTRSSVPLLMPSATCLSQPGGVLFDLLAGHTNVITAVSVSPDGSVAGTASKDGTVKLWDLKTRKVVKTLPNVGTEITNICFALNNHILVAVTHNTIHVWDLDSSTCIKTLDEYIDPPSITVAGENQQYLCAFFSGTSVMRTWELEGGACSLVCGREISGRGIHKDGSVCVSIGSSGEKVLYAFRSDNKAYVVNAKSGQRLHELKPPSQSASITALGISKDYYIVVCRYLYMKLSEIHHLELFDVKTGKYERAVKGCTHDVVNELYVNRMGSHALCLCPSTQSNTSHISVWNLETEDHKHMAKHAQMSTMGACVDLSFCLSASSQDKSLRIWNISKKVNDRDGTDSKSKKREGVSVLVPMINNPRYVVAKAIDNGPLSVWNVVKGKCSGSAVRIERGLVDQHDVFLIRNHMAVILSDRGMSSVSEKPTPVFQTVYMYNLKLKKYYRKLTGVFIVPSPAHEYRILEGELLLGLSESRDHLIAWSLVTGHIKFRIKSKFKELERWRGMRREEEEEVLRQCNKRSTSAMMTPWDRRSESLTAKQRRRDSEFCEEKKRLEDLRKEKENAIEQYVMSKDEKIIVCCYFAHHMCVFDVETQTHLRTLENESSMLYLYNSALTASGSFLAHANYDDQAKCSYVTLWDLPRGQVRKRIKNEANVCCVGINDDASRVLFGKEGSSLKVWDVRRKSTLRKLRGYNGMKLTMDSKIFMIDDGARAVVFANDISLWDLDRAMLIALFTPDIRITCVEVVMGGQLIVMGLRENADLVTLRLRGRDIKAVDLVSGVGGEELFGETTGDTTDEENEDENDEEGSEVASTKASERS</sequence>
<dbReference type="SMART" id="SM00320">
    <property type="entry name" value="WD40"/>
    <property type="match status" value="4"/>
</dbReference>
<evidence type="ECO:0000256" key="3">
    <source>
        <dbReference type="PROSITE-ProRule" id="PRU00221"/>
    </source>
</evidence>
<feature type="repeat" description="WD" evidence="3">
    <location>
        <begin position="1495"/>
        <end position="1536"/>
    </location>
</feature>
<feature type="region of interest" description="Disordered" evidence="4">
    <location>
        <begin position="55"/>
        <end position="81"/>
    </location>
</feature>